<proteinExistence type="predicted"/>
<dbReference type="EMBL" id="FMMM01000016">
    <property type="protein sequence ID" value="SCQ18449.1"/>
    <property type="molecule type" value="Genomic_DNA"/>
</dbReference>
<gene>
    <name evidence="2" type="ORF">TFUB20_00364</name>
</gene>
<accession>A0A1D3UE51</accession>
<dbReference type="Proteomes" id="UP000182057">
    <property type="component" value="Unassembled WGS sequence"/>
</dbReference>
<name>A0A1D3UE51_TANFO</name>
<protein>
    <submittedName>
        <fullName evidence="2">Uncharacterized protein</fullName>
    </submittedName>
</protein>
<keyword evidence="1" id="KW-0472">Membrane</keyword>
<organism evidence="2 3">
    <name type="scientific">Tannerella forsythia</name>
    <name type="common">Bacteroides forsythus</name>
    <dbReference type="NCBI Taxonomy" id="28112"/>
    <lineage>
        <taxon>Bacteria</taxon>
        <taxon>Pseudomonadati</taxon>
        <taxon>Bacteroidota</taxon>
        <taxon>Bacteroidia</taxon>
        <taxon>Bacteroidales</taxon>
        <taxon>Tannerellaceae</taxon>
        <taxon>Tannerella</taxon>
    </lineage>
</organism>
<dbReference type="AlphaFoldDB" id="A0A1D3UE51"/>
<evidence type="ECO:0000313" key="3">
    <source>
        <dbReference type="Proteomes" id="UP000182057"/>
    </source>
</evidence>
<keyword evidence="1" id="KW-0812">Transmembrane</keyword>
<feature type="transmembrane region" description="Helical" evidence="1">
    <location>
        <begin position="14"/>
        <end position="33"/>
    </location>
</feature>
<evidence type="ECO:0000256" key="1">
    <source>
        <dbReference type="SAM" id="Phobius"/>
    </source>
</evidence>
<sequence length="83" mass="9473">MTALGDYITLFPTVSYVFLFISRSRFIVARFFVFRRRCFSSGYTDDINDLHAHGTSLGLASEGMYGRYSGNRKTQYEKPIGTP</sequence>
<keyword evidence="1" id="KW-1133">Transmembrane helix</keyword>
<reference evidence="2 3" key="1">
    <citation type="submission" date="2016-09" db="EMBL/GenBank/DDBJ databases">
        <authorList>
            <person name="Capua I."/>
            <person name="De Benedictis P."/>
            <person name="Joannis T."/>
            <person name="Lombin L.H."/>
            <person name="Cattoli G."/>
        </authorList>
    </citation>
    <scope>NUCLEOTIDE SEQUENCE [LARGE SCALE GENOMIC DNA]</scope>
    <source>
        <strain evidence="2 3">UB20</strain>
    </source>
</reference>
<evidence type="ECO:0000313" key="2">
    <source>
        <dbReference type="EMBL" id="SCQ18449.1"/>
    </source>
</evidence>